<proteinExistence type="predicted"/>
<keyword evidence="4" id="KW-1185">Reference proteome</keyword>
<keyword evidence="1" id="KW-0175">Coiled coil</keyword>
<dbReference type="AlphaFoldDB" id="A0A8H7TKE4"/>
<feature type="compositionally biased region" description="Low complexity" evidence="2">
    <location>
        <begin position="171"/>
        <end position="185"/>
    </location>
</feature>
<feature type="region of interest" description="Disordered" evidence="2">
    <location>
        <begin position="169"/>
        <end position="192"/>
    </location>
</feature>
<accession>A0A8H7TKE4</accession>
<feature type="compositionally biased region" description="Basic and acidic residues" evidence="2">
    <location>
        <begin position="9"/>
        <end position="28"/>
    </location>
</feature>
<organism evidence="3 4">
    <name type="scientific">Cadophora malorum</name>
    <dbReference type="NCBI Taxonomy" id="108018"/>
    <lineage>
        <taxon>Eukaryota</taxon>
        <taxon>Fungi</taxon>
        <taxon>Dikarya</taxon>
        <taxon>Ascomycota</taxon>
        <taxon>Pezizomycotina</taxon>
        <taxon>Leotiomycetes</taxon>
        <taxon>Helotiales</taxon>
        <taxon>Ploettnerulaceae</taxon>
        <taxon>Cadophora</taxon>
    </lineage>
</organism>
<sequence length="458" mass="50785">MGSMLSTTQKHDNESGVGHARETSSIKVDDEMRMETLVEGMEGLRFAQLMHALQKITRLQREATSARIEARQKRREAGFKRQEVWIWDAKFMGEVQKLSAEGKLAGFEELRKLATQCQDARDDLGPLEQEGTDAEQYWEGQIYMLRQAEEQLYNEFSREFSVVNAYPEATSNDSSCQYDSSSGISQEVQDQNTSSRGQMIIPHRTAGSVASTSSLLLQPLVEQTSPRSTHPTTEESELPGLEGITANIGSAKYSGASDSGLGDIYGSMGDLPETGMSGPPQPLPERSYTSIELYPHLVLDFTSKRDRINKWLEGNALENHLEATSLYGFVRTQLEAEDKQAPSNWSQLAIAYWELDGAANLRFGRGSSQLPTITQQTQGEQSDYVKADLSKQGQHSQQNDTARISNHSLASNAIDICKRAAEQERGDFEPMIGPRSMRSGSLIPPSPPITCKFCDRVG</sequence>
<feature type="coiled-coil region" evidence="1">
    <location>
        <begin position="49"/>
        <end position="76"/>
    </location>
</feature>
<reference evidence="3" key="1">
    <citation type="submission" date="2021-02" db="EMBL/GenBank/DDBJ databases">
        <title>Genome sequence Cadophora malorum strain M34.</title>
        <authorList>
            <person name="Stefanovic E."/>
            <person name="Vu D."/>
            <person name="Scully C."/>
            <person name="Dijksterhuis J."/>
            <person name="Roader J."/>
            <person name="Houbraken J."/>
        </authorList>
    </citation>
    <scope>NUCLEOTIDE SEQUENCE</scope>
    <source>
        <strain evidence="3">M34</strain>
    </source>
</reference>
<evidence type="ECO:0000256" key="1">
    <source>
        <dbReference type="SAM" id="Coils"/>
    </source>
</evidence>
<name>A0A8H7TKE4_9HELO</name>
<gene>
    <name evidence="3" type="ORF">IFR04_006024</name>
</gene>
<dbReference type="Proteomes" id="UP000664132">
    <property type="component" value="Unassembled WGS sequence"/>
</dbReference>
<comment type="caution">
    <text evidence="3">The sequence shown here is derived from an EMBL/GenBank/DDBJ whole genome shotgun (WGS) entry which is preliminary data.</text>
</comment>
<evidence type="ECO:0000256" key="2">
    <source>
        <dbReference type="SAM" id="MobiDB-lite"/>
    </source>
</evidence>
<evidence type="ECO:0000313" key="3">
    <source>
        <dbReference type="EMBL" id="KAG4420842.1"/>
    </source>
</evidence>
<dbReference type="OrthoDB" id="3553547at2759"/>
<dbReference type="EMBL" id="JAFJYH010000076">
    <property type="protein sequence ID" value="KAG4420842.1"/>
    <property type="molecule type" value="Genomic_DNA"/>
</dbReference>
<protein>
    <submittedName>
        <fullName evidence="3">Uncharacterized protein</fullName>
    </submittedName>
</protein>
<evidence type="ECO:0000313" key="4">
    <source>
        <dbReference type="Proteomes" id="UP000664132"/>
    </source>
</evidence>
<feature type="region of interest" description="Disordered" evidence="2">
    <location>
        <begin position="1"/>
        <end position="28"/>
    </location>
</feature>